<keyword evidence="11 18" id="KW-0808">Transferase</keyword>
<comment type="pathway">
    <text evidence="5">Cofactor biosynthesis; adenosylcobalamin biosynthesis; adenosylcobalamin from cob(II)yrinate a,c-diamide: step 6/7.</text>
</comment>
<dbReference type="GO" id="GO:0008820">
    <property type="term" value="F:cobinamide phosphate guanylyltransferase activity"/>
    <property type="evidence" value="ECO:0007669"/>
    <property type="project" value="UniProtKB-EC"/>
</dbReference>
<comment type="function">
    <text evidence="4">Catalyzes ATP-dependent phosphorylation of adenosylcobinamide and addition of GMP to adenosylcobinamide phosphate.</text>
</comment>
<organism evidence="18 19">
    <name type="scientific">Clostridium aromativorans</name>
    <dbReference type="NCBI Taxonomy" id="2836848"/>
    <lineage>
        <taxon>Bacteria</taxon>
        <taxon>Bacillati</taxon>
        <taxon>Bacillota</taxon>
        <taxon>Clostridia</taxon>
        <taxon>Eubacteriales</taxon>
        <taxon>Clostridiaceae</taxon>
        <taxon>Clostridium</taxon>
    </lineage>
</organism>
<dbReference type="EC" id="2.7.7.62" evidence="9"/>
<evidence type="ECO:0000256" key="2">
    <source>
        <dbReference type="ARBA" id="ARBA00000711"/>
    </source>
</evidence>
<evidence type="ECO:0000256" key="8">
    <source>
        <dbReference type="ARBA" id="ARBA00012016"/>
    </source>
</evidence>
<dbReference type="NCBIfam" id="NF004469">
    <property type="entry name" value="PRK05800.1"/>
    <property type="match status" value="1"/>
</dbReference>
<dbReference type="Pfam" id="PF02283">
    <property type="entry name" value="CobU"/>
    <property type="match status" value="1"/>
</dbReference>
<accession>A0ABS8N2Q2</accession>
<dbReference type="PIRSF" id="PIRSF006135">
    <property type="entry name" value="CobU"/>
    <property type="match status" value="1"/>
</dbReference>
<evidence type="ECO:0000256" key="4">
    <source>
        <dbReference type="ARBA" id="ARBA00003889"/>
    </source>
</evidence>
<dbReference type="GO" id="GO:0043752">
    <property type="term" value="F:adenosylcobinamide kinase activity"/>
    <property type="evidence" value="ECO:0007669"/>
    <property type="project" value="UniProtKB-EC"/>
</dbReference>
<dbReference type="Proteomes" id="UP001165422">
    <property type="component" value="Unassembled WGS sequence"/>
</dbReference>
<dbReference type="EMBL" id="JAJJPB010000001">
    <property type="protein sequence ID" value="MCC9293375.1"/>
    <property type="molecule type" value="Genomic_DNA"/>
</dbReference>
<evidence type="ECO:0000256" key="3">
    <source>
        <dbReference type="ARBA" id="ARBA00001522"/>
    </source>
</evidence>
<evidence type="ECO:0000313" key="19">
    <source>
        <dbReference type="Proteomes" id="UP001165422"/>
    </source>
</evidence>
<comment type="caution">
    <text evidence="18">The sequence shown here is derived from an EMBL/GenBank/DDBJ whole genome shotgun (WGS) entry which is preliminary data.</text>
</comment>
<reference evidence="18" key="1">
    <citation type="submission" date="2021-11" db="EMBL/GenBank/DDBJ databases">
        <authorList>
            <person name="Qingchun L."/>
            <person name="Dong Z."/>
            <person name="Zongwei Q."/>
            <person name="Jia Z."/>
            <person name="Duotao L."/>
        </authorList>
    </citation>
    <scope>NUCLEOTIDE SEQUENCE</scope>
    <source>
        <strain evidence="18">WLY-B-L2</strain>
    </source>
</reference>
<keyword evidence="14" id="KW-0067">ATP-binding</keyword>
<evidence type="ECO:0000256" key="9">
    <source>
        <dbReference type="ARBA" id="ARBA00012523"/>
    </source>
</evidence>
<dbReference type="InterPro" id="IPR003203">
    <property type="entry name" value="CobU/CobP"/>
</dbReference>
<comment type="catalytic activity">
    <reaction evidence="1">
        <text>adenosylcob(III)inamide + ATP = adenosylcob(III)inamide phosphate + ADP + H(+)</text>
        <dbReference type="Rhea" id="RHEA:15769"/>
        <dbReference type="ChEBI" id="CHEBI:2480"/>
        <dbReference type="ChEBI" id="CHEBI:15378"/>
        <dbReference type="ChEBI" id="CHEBI:30616"/>
        <dbReference type="ChEBI" id="CHEBI:58502"/>
        <dbReference type="ChEBI" id="CHEBI:456216"/>
        <dbReference type="EC" id="2.7.1.156"/>
    </reaction>
</comment>
<dbReference type="SUPFAM" id="SSF52540">
    <property type="entry name" value="P-loop containing nucleoside triphosphate hydrolases"/>
    <property type="match status" value="1"/>
</dbReference>
<evidence type="ECO:0000256" key="1">
    <source>
        <dbReference type="ARBA" id="ARBA00000312"/>
    </source>
</evidence>
<comment type="catalytic activity">
    <reaction evidence="3">
        <text>adenosylcob(III)inamide + GTP = adenosylcob(III)inamide phosphate + GDP + H(+)</text>
        <dbReference type="Rhea" id="RHEA:15765"/>
        <dbReference type="ChEBI" id="CHEBI:2480"/>
        <dbReference type="ChEBI" id="CHEBI:15378"/>
        <dbReference type="ChEBI" id="CHEBI:37565"/>
        <dbReference type="ChEBI" id="CHEBI:58189"/>
        <dbReference type="ChEBI" id="CHEBI:58502"/>
        <dbReference type="EC" id="2.7.1.156"/>
    </reaction>
</comment>
<evidence type="ECO:0000256" key="12">
    <source>
        <dbReference type="ARBA" id="ARBA00022741"/>
    </source>
</evidence>
<dbReference type="PANTHER" id="PTHR34848">
    <property type="match status" value="1"/>
</dbReference>
<evidence type="ECO:0000256" key="13">
    <source>
        <dbReference type="ARBA" id="ARBA00022777"/>
    </source>
</evidence>
<keyword evidence="15" id="KW-0342">GTP-binding</keyword>
<evidence type="ECO:0000313" key="18">
    <source>
        <dbReference type="EMBL" id="MCC9293375.1"/>
    </source>
</evidence>
<dbReference type="PANTHER" id="PTHR34848:SF1">
    <property type="entry name" value="BIFUNCTIONAL ADENOSYLCOBALAMIN BIOSYNTHESIS PROTEIN COBU"/>
    <property type="match status" value="1"/>
</dbReference>
<evidence type="ECO:0000256" key="6">
    <source>
        <dbReference type="ARBA" id="ARBA00005159"/>
    </source>
</evidence>
<name>A0ABS8N2Q2_9CLOT</name>
<keyword evidence="13 18" id="KW-0418">Kinase</keyword>
<comment type="catalytic activity">
    <reaction evidence="2">
        <text>adenosylcob(III)inamide phosphate + GTP + H(+) = adenosylcob(III)inamide-GDP + diphosphate</text>
        <dbReference type="Rhea" id="RHEA:22712"/>
        <dbReference type="ChEBI" id="CHEBI:15378"/>
        <dbReference type="ChEBI" id="CHEBI:33019"/>
        <dbReference type="ChEBI" id="CHEBI:37565"/>
        <dbReference type="ChEBI" id="CHEBI:58502"/>
        <dbReference type="ChEBI" id="CHEBI:60487"/>
        <dbReference type="EC" id="2.7.7.62"/>
    </reaction>
</comment>
<dbReference type="RefSeq" id="WP_150358514.1">
    <property type="nucleotide sequence ID" value="NZ_JAJJPB010000001.1"/>
</dbReference>
<evidence type="ECO:0000256" key="15">
    <source>
        <dbReference type="ARBA" id="ARBA00023134"/>
    </source>
</evidence>
<evidence type="ECO:0000256" key="16">
    <source>
        <dbReference type="ARBA" id="ARBA00029570"/>
    </source>
</evidence>
<protein>
    <recommendedName>
        <fullName evidence="16">Adenosylcobinamide kinase</fullName>
        <ecNumber evidence="8">2.7.1.156</ecNumber>
        <ecNumber evidence="9">2.7.7.62</ecNumber>
    </recommendedName>
    <alternativeName>
        <fullName evidence="17">Adenosylcobinamide-phosphate guanylyltransferase</fullName>
    </alternativeName>
</protein>
<evidence type="ECO:0000256" key="17">
    <source>
        <dbReference type="ARBA" id="ARBA00030571"/>
    </source>
</evidence>
<evidence type="ECO:0000256" key="11">
    <source>
        <dbReference type="ARBA" id="ARBA00022679"/>
    </source>
</evidence>
<sequence length="182" mass="20504">MGKIILVTGGSRSGKSTFAEKLLKDKEKVLYIATAVVTDEEMKNRIEKHKSRRNPNWITYEGYRALGNVIKNSSCQYIMLECIGTMITNIILENGVDVDNADHEEIEKLENCIIEEVKDIIFSISESSKCILIVTNEVGLSVVPEYRLGRIFSDILGRVNQLIAEYSNEVYLTVCGLPLKLK</sequence>
<evidence type="ECO:0000256" key="10">
    <source>
        <dbReference type="ARBA" id="ARBA00022573"/>
    </source>
</evidence>
<keyword evidence="18" id="KW-0548">Nucleotidyltransferase</keyword>
<gene>
    <name evidence="18" type="primary">cobU</name>
    <name evidence="18" type="ORF">LN736_00605</name>
</gene>
<dbReference type="CDD" id="cd00544">
    <property type="entry name" value="CobU"/>
    <property type="match status" value="1"/>
</dbReference>
<evidence type="ECO:0000256" key="5">
    <source>
        <dbReference type="ARBA" id="ARBA00004692"/>
    </source>
</evidence>
<keyword evidence="10" id="KW-0169">Cobalamin biosynthesis</keyword>
<evidence type="ECO:0000256" key="14">
    <source>
        <dbReference type="ARBA" id="ARBA00022840"/>
    </source>
</evidence>
<comment type="similarity">
    <text evidence="7">Belongs to the CobU/CobP family.</text>
</comment>
<comment type="pathway">
    <text evidence="6">Cofactor biosynthesis; adenosylcobalamin biosynthesis; adenosylcobalamin from cob(II)yrinate a,c-diamide: step 5/7.</text>
</comment>
<keyword evidence="12" id="KW-0547">Nucleotide-binding</keyword>
<keyword evidence="19" id="KW-1185">Reference proteome</keyword>
<evidence type="ECO:0000256" key="7">
    <source>
        <dbReference type="ARBA" id="ARBA00007490"/>
    </source>
</evidence>
<dbReference type="EC" id="2.7.1.156" evidence="8"/>
<proteinExistence type="inferred from homology"/>
<dbReference type="InterPro" id="IPR027417">
    <property type="entry name" value="P-loop_NTPase"/>
</dbReference>
<dbReference type="Gene3D" id="3.40.50.300">
    <property type="entry name" value="P-loop containing nucleotide triphosphate hydrolases"/>
    <property type="match status" value="1"/>
</dbReference>